<reference evidence="14 15" key="2">
    <citation type="journal article" date="2016" name="Front. Microbiol.">
        <title>When Genome-Based Approach Meets the 'Old but Good': Revealing Genes Involved in the Antibacterial Activity of Pseudomonas sp. P482 against Soft Rot Pathogens.</title>
        <authorList>
            <person name="Krzyzanowska D.M."/>
            <person name="Ossowicki A."/>
            <person name="Rajewska M."/>
            <person name="Maciag T."/>
            <person name="Jablonska M."/>
            <person name="Obuchowski M."/>
            <person name="Heeb S."/>
            <person name="Jafra S."/>
        </authorList>
    </citation>
    <scope>NUCLEOTIDE SEQUENCE [LARGE SCALE GENOMIC DNA]</scope>
    <source>
        <strain evidence="14 15">P482</strain>
    </source>
</reference>
<evidence type="ECO:0000313" key="14">
    <source>
        <dbReference type="EMBL" id="KDN99127.1"/>
    </source>
</evidence>
<dbReference type="SMART" id="SM00388">
    <property type="entry name" value="HisKA"/>
    <property type="match status" value="1"/>
</dbReference>
<keyword evidence="5" id="KW-0808">Transferase</keyword>
<accession>A0AAP0SEZ5</accession>
<evidence type="ECO:0000256" key="5">
    <source>
        <dbReference type="ARBA" id="ARBA00022679"/>
    </source>
</evidence>
<keyword evidence="15" id="KW-1185">Reference proteome</keyword>
<keyword evidence="4" id="KW-0597">Phosphoprotein</keyword>
<dbReference type="InterPro" id="IPR003594">
    <property type="entry name" value="HATPase_dom"/>
</dbReference>
<dbReference type="PANTHER" id="PTHR42878">
    <property type="entry name" value="TWO-COMPONENT HISTIDINE KINASE"/>
    <property type="match status" value="1"/>
</dbReference>
<sequence length="393" mass="43257">MSSENELPLGPDTLFDDADCGLLLAAANGRIERANLTFCRWIGFGREELLGRTIQSLMTLESRTFHQVYWGPLMQIQGSVANVKFDLVHRAGYSIPMMLSAISCEHSNGIFHELTLFKAEDRRRYERGLVNARMLAEGHLAKSLKAQRSQEITQGKLRTIYAAAEGRALFAEQMVGIVSHDLRNPLSAIRMAAEILSRRDQDAKSIQMLGHITHSVERAQRLVADLLDFTLVQVGRGIAVVCAPLSFHEVVADCLKEIRLSFPTSDLVHVHSGQGDFFADSDRLYQMVGNLAANAIAYGAEGSTVTVSTHVEEETVTISVHNVGAPIPTGLLKNLFEPMIRGSHDNAELRSVGLGLFIVREIVRAHHGEITVSSTVELGTTFTATFPRLRAIT</sequence>
<dbReference type="Gene3D" id="3.30.450.20">
    <property type="entry name" value="PAS domain"/>
    <property type="match status" value="1"/>
</dbReference>
<evidence type="ECO:0000256" key="12">
    <source>
        <dbReference type="ARBA" id="ARBA00023136"/>
    </source>
</evidence>
<dbReference type="Pfam" id="PF02518">
    <property type="entry name" value="HATPase_c"/>
    <property type="match status" value="1"/>
</dbReference>
<dbReference type="PROSITE" id="PS50109">
    <property type="entry name" value="HIS_KIN"/>
    <property type="match status" value="1"/>
</dbReference>
<evidence type="ECO:0000256" key="9">
    <source>
        <dbReference type="ARBA" id="ARBA00022840"/>
    </source>
</evidence>
<evidence type="ECO:0000256" key="10">
    <source>
        <dbReference type="ARBA" id="ARBA00022989"/>
    </source>
</evidence>
<dbReference type="NCBIfam" id="TIGR00229">
    <property type="entry name" value="sensory_box"/>
    <property type="match status" value="1"/>
</dbReference>
<evidence type="ECO:0000256" key="4">
    <source>
        <dbReference type="ARBA" id="ARBA00022553"/>
    </source>
</evidence>
<dbReference type="GO" id="GO:0000155">
    <property type="term" value="F:phosphorelay sensor kinase activity"/>
    <property type="evidence" value="ECO:0007669"/>
    <property type="project" value="InterPro"/>
</dbReference>
<keyword evidence="11" id="KW-0902">Two-component regulatory system</keyword>
<dbReference type="Proteomes" id="UP000027121">
    <property type="component" value="Chromosome"/>
</dbReference>
<keyword evidence="7" id="KW-0547">Nucleotide-binding</keyword>
<dbReference type="Gene3D" id="1.10.287.130">
    <property type="match status" value="1"/>
</dbReference>
<dbReference type="InterPro" id="IPR036097">
    <property type="entry name" value="HisK_dim/P_sf"/>
</dbReference>
<dbReference type="PANTHER" id="PTHR42878:SF7">
    <property type="entry name" value="SENSOR HISTIDINE KINASE GLRK"/>
    <property type="match status" value="1"/>
</dbReference>
<dbReference type="SUPFAM" id="SSF55785">
    <property type="entry name" value="PYP-like sensor domain (PAS domain)"/>
    <property type="match status" value="1"/>
</dbReference>
<evidence type="ECO:0000256" key="2">
    <source>
        <dbReference type="ARBA" id="ARBA00004141"/>
    </source>
</evidence>
<dbReference type="InterPro" id="IPR005467">
    <property type="entry name" value="His_kinase_dom"/>
</dbReference>
<reference evidence="14 15" key="1">
    <citation type="journal article" date="2014" name="Genome Announc.">
        <title>Genome Sequence of Pseudomonas sp. Strain P482, a Tomato Rhizosphere Isolate with Broad-Spectrum Antimicrobial Activity.</title>
        <authorList>
            <person name="Krzyzanowska D.M."/>
            <person name="Ossowicki A."/>
            <person name="Jafra S."/>
        </authorList>
    </citation>
    <scope>NUCLEOTIDE SEQUENCE [LARGE SCALE GENOMIC DNA]</scope>
    <source>
        <strain evidence="14 15">P482</strain>
    </source>
</reference>
<keyword evidence="10" id="KW-1133">Transmembrane helix</keyword>
<dbReference type="InterPro" id="IPR035965">
    <property type="entry name" value="PAS-like_dom_sf"/>
</dbReference>
<dbReference type="GeneID" id="98283060"/>
<dbReference type="CDD" id="cd00082">
    <property type="entry name" value="HisKA"/>
    <property type="match status" value="1"/>
</dbReference>
<dbReference type="EMBL" id="CP071706">
    <property type="protein sequence ID" value="KDN99127.1"/>
    <property type="molecule type" value="Genomic_DNA"/>
</dbReference>
<dbReference type="InterPro" id="IPR004358">
    <property type="entry name" value="Sig_transdc_His_kin-like_C"/>
</dbReference>
<comment type="catalytic activity">
    <reaction evidence="1">
        <text>ATP + protein L-histidine = ADP + protein N-phospho-L-histidine.</text>
        <dbReference type="EC" id="2.7.13.3"/>
    </reaction>
</comment>
<dbReference type="SMART" id="SM00387">
    <property type="entry name" value="HATPase_c"/>
    <property type="match status" value="1"/>
</dbReference>
<dbReference type="InterPro" id="IPR000014">
    <property type="entry name" value="PAS"/>
</dbReference>
<dbReference type="KEGG" id="pdw:BV82_3287"/>
<evidence type="ECO:0000256" key="1">
    <source>
        <dbReference type="ARBA" id="ARBA00000085"/>
    </source>
</evidence>
<gene>
    <name evidence="14" type="ORF">BV82_3287</name>
</gene>
<dbReference type="GO" id="GO:0000156">
    <property type="term" value="F:phosphorelay response regulator activity"/>
    <property type="evidence" value="ECO:0007669"/>
    <property type="project" value="TreeGrafter"/>
</dbReference>
<keyword evidence="12" id="KW-0472">Membrane</keyword>
<dbReference type="RefSeq" id="WP_036995909.1">
    <property type="nucleotide sequence ID" value="NZ_CATKPL010000001.1"/>
</dbReference>
<keyword evidence="9" id="KW-0067">ATP-binding</keyword>
<keyword evidence="6" id="KW-0812">Transmembrane</keyword>
<keyword evidence="8 14" id="KW-0418">Kinase</keyword>
<dbReference type="InterPro" id="IPR003661">
    <property type="entry name" value="HisK_dim/P_dom"/>
</dbReference>
<dbReference type="SUPFAM" id="SSF55874">
    <property type="entry name" value="ATPase domain of HSP90 chaperone/DNA topoisomerase II/histidine kinase"/>
    <property type="match status" value="1"/>
</dbReference>
<name>A0AAP0SEZ5_9PSED</name>
<dbReference type="Gene3D" id="3.30.565.10">
    <property type="entry name" value="Histidine kinase-like ATPase, C-terminal domain"/>
    <property type="match status" value="1"/>
</dbReference>
<evidence type="ECO:0000256" key="11">
    <source>
        <dbReference type="ARBA" id="ARBA00023012"/>
    </source>
</evidence>
<comment type="subcellular location">
    <subcellularLocation>
        <location evidence="2">Membrane</location>
        <topology evidence="2">Multi-pass membrane protein</topology>
    </subcellularLocation>
</comment>
<dbReference type="GO" id="GO:0030295">
    <property type="term" value="F:protein kinase activator activity"/>
    <property type="evidence" value="ECO:0007669"/>
    <property type="project" value="TreeGrafter"/>
</dbReference>
<evidence type="ECO:0000259" key="13">
    <source>
        <dbReference type="PROSITE" id="PS50109"/>
    </source>
</evidence>
<dbReference type="Pfam" id="PF00512">
    <property type="entry name" value="HisKA"/>
    <property type="match status" value="1"/>
</dbReference>
<dbReference type="SMART" id="SM00091">
    <property type="entry name" value="PAS"/>
    <property type="match status" value="1"/>
</dbReference>
<proteinExistence type="predicted"/>
<dbReference type="AlphaFoldDB" id="A0AAP0SEZ5"/>
<dbReference type="GO" id="GO:0005524">
    <property type="term" value="F:ATP binding"/>
    <property type="evidence" value="ECO:0007669"/>
    <property type="project" value="UniProtKB-KW"/>
</dbReference>
<organism evidence="14 15">
    <name type="scientific">Pseudomonas donghuensis</name>
    <dbReference type="NCBI Taxonomy" id="1163398"/>
    <lineage>
        <taxon>Bacteria</taxon>
        <taxon>Pseudomonadati</taxon>
        <taxon>Pseudomonadota</taxon>
        <taxon>Gammaproteobacteria</taxon>
        <taxon>Pseudomonadales</taxon>
        <taxon>Pseudomonadaceae</taxon>
        <taxon>Pseudomonas</taxon>
    </lineage>
</organism>
<dbReference type="CDD" id="cd00130">
    <property type="entry name" value="PAS"/>
    <property type="match status" value="1"/>
</dbReference>
<dbReference type="PRINTS" id="PR00344">
    <property type="entry name" value="BCTRLSENSOR"/>
</dbReference>
<dbReference type="Pfam" id="PF13426">
    <property type="entry name" value="PAS_9"/>
    <property type="match status" value="1"/>
</dbReference>
<dbReference type="SUPFAM" id="SSF47384">
    <property type="entry name" value="Homodimeric domain of signal transducing histidine kinase"/>
    <property type="match status" value="1"/>
</dbReference>
<evidence type="ECO:0000313" key="15">
    <source>
        <dbReference type="Proteomes" id="UP000027121"/>
    </source>
</evidence>
<evidence type="ECO:0000256" key="7">
    <source>
        <dbReference type="ARBA" id="ARBA00022741"/>
    </source>
</evidence>
<dbReference type="InterPro" id="IPR050351">
    <property type="entry name" value="BphY/WalK/GraS-like"/>
</dbReference>
<dbReference type="GO" id="GO:0007234">
    <property type="term" value="P:osmosensory signaling via phosphorelay pathway"/>
    <property type="evidence" value="ECO:0007669"/>
    <property type="project" value="TreeGrafter"/>
</dbReference>
<protein>
    <recommendedName>
        <fullName evidence="3">histidine kinase</fullName>
        <ecNumber evidence="3">2.7.13.3</ecNumber>
    </recommendedName>
</protein>
<dbReference type="GO" id="GO:0016020">
    <property type="term" value="C:membrane"/>
    <property type="evidence" value="ECO:0007669"/>
    <property type="project" value="UniProtKB-SubCell"/>
</dbReference>
<feature type="domain" description="Histidine kinase" evidence="13">
    <location>
        <begin position="177"/>
        <end position="390"/>
    </location>
</feature>
<evidence type="ECO:0000256" key="8">
    <source>
        <dbReference type="ARBA" id="ARBA00022777"/>
    </source>
</evidence>
<evidence type="ECO:0000256" key="6">
    <source>
        <dbReference type="ARBA" id="ARBA00022692"/>
    </source>
</evidence>
<evidence type="ECO:0000256" key="3">
    <source>
        <dbReference type="ARBA" id="ARBA00012438"/>
    </source>
</evidence>
<dbReference type="EC" id="2.7.13.3" evidence="3"/>
<dbReference type="InterPro" id="IPR036890">
    <property type="entry name" value="HATPase_C_sf"/>
</dbReference>